<evidence type="ECO:0000256" key="1">
    <source>
        <dbReference type="SAM" id="Phobius"/>
    </source>
</evidence>
<accession>A0A1E3QE74</accession>
<feature type="transmembrane region" description="Helical" evidence="1">
    <location>
        <begin position="52"/>
        <end position="70"/>
    </location>
</feature>
<reference evidence="2 3" key="1">
    <citation type="journal article" date="2016" name="Proc. Natl. Acad. Sci. U.S.A.">
        <title>Comparative genomics of biotechnologically important yeasts.</title>
        <authorList>
            <person name="Riley R."/>
            <person name="Haridas S."/>
            <person name="Wolfe K.H."/>
            <person name="Lopes M.R."/>
            <person name="Hittinger C.T."/>
            <person name="Goeker M."/>
            <person name="Salamov A.A."/>
            <person name="Wisecaver J.H."/>
            <person name="Long T.M."/>
            <person name="Calvey C.H."/>
            <person name="Aerts A.L."/>
            <person name="Barry K.W."/>
            <person name="Choi C."/>
            <person name="Clum A."/>
            <person name="Coughlan A.Y."/>
            <person name="Deshpande S."/>
            <person name="Douglass A.P."/>
            <person name="Hanson S.J."/>
            <person name="Klenk H.-P."/>
            <person name="LaButti K.M."/>
            <person name="Lapidus A."/>
            <person name="Lindquist E.A."/>
            <person name="Lipzen A.M."/>
            <person name="Meier-Kolthoff J.P."/>
            <person name="Ohm R.A."/>
            <person name="Otillar R.P."/>
            <person name="Pangilinan J.L."/>
            <person name="Peng Y."/>
            <person name="Rokas A."/>
            <person name="Rosa C.A."/>
            <person name="Scheuner C."/>
            <person name="Sibirny A.A."/>
            <person name="Slot J.C."/>
            <person name="Stielow J.B."/>
            <person name="Sun H."/>
            <person name="Kurtzman C.P."/>
            <person name="Blackwell M."/>
            <person name="Grigoriev I.V."/>
            <person name="Jeffries T.W."/>
        </authorList>
    </citation>
    <scope>NUCLEOTIDE SEQUENCE [LARGE SCALE GENOMIC DNA]</scope>
    <source>
        <strain evidence="2 3">NRRL Y-11557</strain>
    </source>
</reference>
<sequence length="72" mass="8205">MRRHWLSPSASEFGPLVFQGHTYFDEIEEGFIEIVRMGKDAGGIDNLSKDKYVSLAYLAGQIIILMCLCYRC</sequence>
<protein>
    <submittedName>
        <fullName evidence="2">Uncharacterized protein</fullName>
    </submittedName>
</protein>
<keyword evidence="3" id="KW-1185">Reference proteome</keyword>
<evidence type="ECO:0000313" key="3">
    <source>
        <dbReference type="Proteomes" id="UP000094385"/>
    </source>
</evidence>
<evidence type="ECO:0000313" key="2">
    <source>
        <dbReference type="EMBL" id="ODQ75993.1"/>
    </source>
</evidence>
<dbReference type="EMBL" id="KV454290">
    <property type="protein sequence ID" value="ODQ75993.1"/>
    <property type="molecule type" value="Genomic_DNA"/>
</dbReference>
<keyword evidence="1" id="KW-0472">Membrane</keyword>
<dbReference type="OrthoDB" id="76567at2759"/>
<keyword evidence="1" id="KW-1133">Transmembrane helix</keyword>
<dbReference type="Proteomes" id="UP000094385">
    <property type="component" value="Unassembled WGS sequence"/>
</dbReference>
<organism evidence="2 3">
    <name type="scientific">Lipomyces starkeyi NRRL Y-11557</name>
    <dbReference type="NCBI Taxonomy" id="675824"/>
    <lineage>
        <taxon>Eukaryota</taxon>
        <taxon>Fungi</taxon>
        <taxon>Dikarya</taxon>
        <taxon>Ascomycota</taxon>
        <taxon>Saccharomycotina</taxon>
        <taxon>Lipomycetes</taxon>
        <taxon>Lipomycetales</taxon>
        <taxon>Lipomycetaceae</taxon>
        <taxon>Lipomyces</taxon>
    </lineage>
</organism>
<gene>
    <name evidence="2" type="ORF">LIPSTDRAFT_102736</name>
</gene>
<dbReference type="AlphaFoldDB" id="A0A1E3QE74"/>
<name>A0A1E3QE74_LIPST</name>
<keyword evidence="1" id="KW-0812">Transmembrane</keyword>
<proteinExistence type="predicted"/>